<dbReference type="InterPro" id="IPR046335">
    <property type="entry name" value="LacI/GalR-like_sensor"/>
</dbReference>
<keyword evidence="3" id="KW-0238">DNA-binding</keyword>
<dbReference type="PROSITE" id="PS50932">
    <property type="entry name" value="HTH_LACI_2"/>
    <property type="match status" value="1"/>
</dbReference>
<dbReference type="PANTHER" id="PTHR30146">
    <property type="entry name" value="LACI-RELATED TRANSCRIPTIONAL REPRESSOR"/>
    <property type="match status" value="1"/>
</dbReference>
<dbReference type="InterPro" id="IPR010982">
    <property type="entry name" value="Lambda_DNA-bd_dom_sf"/>
</dbReference>
<organism evidence="6 7">
    <name type="scientific">Actinomyces massiliensis F0489</name>
    <dbReference type="NCBI Taxonomy" id="1125718"/>
    <lineage>
        <taxon>Bacteria</taxon>
        <taxon>Bacillati</taxon>
        <taxon>Actinomycetota</taxon>
        <taxon>Actinomycetes</taxon>
        <taxon>Actinomycetales</taxon>
        <taxon>Actinomycetaceae</taxon>
        <taxon>Actinomyces</taxon>
    </lineage>
</organism>
<evidence type="ECO:0000256" key="3">
    <source>
        <dbReference type="ARBA" id="ARBA00023125"/>
    </source>
</evidence>
<comment type="caution">
    <text evidence="6">The sequence shown here is derived from an EMBL/GenBank/DDBJ whole genome shotgun (WGS) entry which is preliminary data.</text>
</comment>
<evidence type="ECO:0000256" key="2">
    <source>
        <dbReference type="ARBA" id="ARBA00023015"/>
    </source>
</evidence>
<dbReference type="EMBL" id="AKFT01000173">
    <property type="protein sequence ID" value="EJF39751.1"/>
    <property type="molecule type" value="Genomic_DNA"/>
</dbReference>
<reference evidence="6 7" key="1">
    <citation type="submission" date="2012-05" db="EMBL/GenBank/DDBJ databases">
        <authorList>
            <person name="Harkins D.M."/>
            <person name="Madupu R."/>
            <person name="Durkin A.S."/>
            <person name="Torralba M."/>
            <person name="Methe B."/>
            <person name="Sutton G.G."/>
            <person name="Nelson K.E."/>
        </authorList>
    </citation>
    <scope>NUCLEOTIDE SEQUENCE [LARGE SCALE GENOMIC DNA]</scope>
    <source>
        <strain evidence="6 7">F0489</strain>
    </source>
</reference>
<dbReference type="GO" id="GO:0000976">
    <property type="term" value="F:transcription cis-regulatory region binding"/>
    <property type="evidence" value="ECO:0007669"/>
    <property type="project" value="TreeGrafter"/>
</dbReference>
<dbReference type="GO" id="GO:0003700">
    <property type="term" value="F:DNA-binding transcription factor activity"/>
    <property type="evidence" value="ECO:0007669"/>
    <property type="project" value="TreeGrafter"/>
</dbReference>
<evidence type="ECO:0000259" key="5">
    <source>
        <dbReference type="PROSITE" id="PS50932"/>
    </source>
</evidence>
<dbReference type="Proteomes" id="UP000002941">
    <property type="component" value="Unassembled WGS sequence"/>
</dbReference>
<protein>
    <submittedName>
        <fullName evidence="6">Periplasmic binding protein and sugar binding domain of the LacI family protein</fullName>
    </submittedName>
</protein>
<feature type="domain" description="HTH lacI-type" evidence="5">
    <location>
        <begin position="10"/>
        <end position="66"/>
    </location>
</feature>
<dbReference type="PANTHER" id="PTHR30146:SF148">
    <property type="entry name" value="HTH-TYPE TRANSCRIPTIONAL REPRESSOR PURR-RELATED"/>
    <property type="match status" value="1"/>
</dbReference>
<evidence type="ECO:0000256" key="4">
    <source>
        <dbReference type="ARBA" id="ARBA00023163"/>
    </source>
</evidence>
<evidence type="ECO:0000256" key="1">
    <source>
        <dbReference type="ARBA" id="ARBA00022491"/>
    </source>
</evidence>
<dbReference type="SUPFAM" id="SSF53822">
    <property type="entry name" value="Periplasmic binding protein-like I"/>
    <property type="match status" value="1"/>
</dbReference>
<dbReference type="Gene3D" id="1.10.260.40">
    <property type="entry name" value="lambda repressor-like DNA-binding domains"/>
    <property type="match status" value="1"/>
</dbReference>
<dbReference type="Pfam" id="PF00356">
    <property type="entry name" value="LacI"/>
    <property type="match status" value="1"/>
</dbReference>
<dbReference type="Gene3D" id="3.40.50.2300">
    <property type="match status" value="2"/>
</dbReference>
<evidence type="ECO:0000313" key="7">
    <source>
        <dbReference type="Proteomes" id="UP000002941"/>
    </source>
</evidence>
<dbReference type="InterPro" id="IPR000843">
    <property type="entry name" value="HTH_LacI"/>
</dbReference>
<keyword evidence="1" id="KW-0678">Repressor</keyword>
<keyword evidence="4" id="KW-0804">Transcription</keyword>
<sequence>MRMSEGDPRVTMKQVAERAGVSVTTVSHVVNEKAGARIGQKARQRVLRAVNELGYRPNALAKTLVKGTSPFIGLVADSIASTPFAGQIVHGAQEEAWKNGHILLVTNTEGNAEAEERAIAMMLQYNVRGILYSRWYHRGVTKPKSLGETRSVLVNCFEEDEDSATHAVVPDEFAGGRAAAQMLLDAGHTRIAMVNTTSHSPARSGRFAGYKAALEEAGVTFDPGLVLEAQPDQEGGFACVDALLATGVTGVCCHNDRMAMGLYDALRERDVSVPGDLSVVGFDNQEVIAGHLHPPLSTVALPHYELGAAGVRALLGEADIPDDGRLVLPCPAVPRASVAAPR</sequence>
<dbReference type="SMART" id="SM00354">
    <property type="entry name" value="HTH_LACI"/>
    <property type="match status" value="1"/>
</dbReference>
<dbReference type="InterPro" id="IPR028082">
    <property type="entry name" value="Peripla_BP_I"/>
</dbReference>
<proteinExistence type="predicted"/>
<dbReference type="Pfam" id="PF13377">
    <property type="entry name" value="Peripla_BP_3"/>
    <property type="match status" value="1"/>
</dbReference>
<name>J0WTS4_9ACTO</name>
<keyword evidence="2" id="KW-0805">Transcription regulation</keyword>
<evidence type="ECO:0000313" key="6">
    <source>
        <dbReference type="EMBL" id="EJF39751.1"/>
    </source>
</evidence>
<dbReference type="eggNOG" id="COG1609">
    <property type="taxonomic scope" value="Bacteria"/>
</dbReference>
<dbReference type="PATRIC" id="fig|1125718.3.peg.2126"/>
<dbReference type="SUPFAM" id="SSF47413">
    <property type="entry name" value="lambda repressor-like DNA-binding domains"/>
    <property type="match status" value="1"/>
</dbReference>
<keyword evidence="7" id="KW-1185">Reference proteome</keyword>
<gene>
    <name evidence="6" type="ORF">HMPREF1318_1795</name>
</gene>
<dbReference type="AlphaFoldDB" id="J0WTS4"/>
<accession>J0WTS4</accession>
<dbReference type="CDD" id="cd06288">
    <property type="entry name" value="PBP1_sucrose_transcription_regulator"/>
    <property type="match status" value="1"/>
</dbReference>